<organism evidence="1 2">
    <name type="scientific">Xylaria curta</name>
    <dbReference type="NCBI Taxonomy" id="42375"/>
    <lineage>
        <taxon>Eukaryota</taxon>
        <taxon>Fungi</taxon>
        <taxon>Dikarya</taxon>
        <taxon>Ascomycota</taxon>
        <taxon>Pezizomycotina</taxon>
        <taxon>Sordariomycetes</taxon>
        <taxon>Xylariomycetidae</taxon>
        <taxon>Xylariales</taxon>
        <taxon>Xylariaceae</taxon>
        <taxon>Xylaria</taxon>
    </lineage>
</organism>
<evidence type="ECO:0000313" key="2">
    <source>
        <dbReference type="Proteomes" id="UP001143856"/>
    </source>
</evidence>
<reference evidence="1" key="1">
    <citation type="submission" date="2022-10" db="EMBL/GenBank/DDBJ databases">
        <title>Genome Sequence of Xylaria curta.</title>
        <authorList>
            <person name="Buettner E."/>
        </authorList>
    </citation>
    <scope>NUCLEOTIDE SEQUENCE</scope>
    <source>
        <strain evidence="1">Babe10</strain>
    </source>
</reference>
<dbReference type="EMBL" id="JAPDGR010000029">
    <property type="protein sequence ID" value="KAJ2998340.1"/>
    <property type="molecule type" value="Genomic_DNA"/>
</dbReference>
<dbReference type="Proteomes" id="UP001143856">
    <property type="component" value="Unassembled WGS sequence"/>
</dbReference>
<proteinExistence type="predicted"/>
<accession>A0ACC1PSB0</accession>
<gene>
    <name evidence="1" type="ORF">NUW58_g357</name>
</gene>
<protein>
    <submittedName>
        <fullName evidence="1">Uncharacterized protein</fullName>
    </submittedName>
</protein>
<evidence type="ECO:0000313" key="1">
    <source>
        <dbReference type="EMBL" id="KAJ2998340.1"/>
    </source>
</evidence>
<keyword evidence="2" id="KW-1185">Reference proteome</keyword>
<sequence>MTEQLSPALMAMEANKWAVLIGVDYYISGDSRPGVRFHNLQGCVQDVRQVRDYLKQSFGVRAPNIYQLTAPALRDNIDGPAEDQIQPTYENIIDVLQKVCKKASPGDLVYIHYSGHGARVVTVFEDLKGDSRLDEALVPTDIHCGGRYIRDVEIAYLLQEMVKKQLLVTVVLDCCHSGGANRGTNHGVDSCRTRGVGAIDWNKLDSDISPFPHDELEIVAKRPAAMRKVKVVDHWLLESRGYTFLAACRAQESALEHEYDGKVQGVLTHSLLSTLKNNPKRLVCHTLWELVASKVREQSNQQHVVLGGEGDRLFYSQDRLALVYTPTIVKVDVVAGRNTAQLNVGTVHGISRGMEFDVWPSSCSDLSDSKPMGRLAVTVVQDVTAEALLIELLAPSQQLVPGCRAQLRNPLRLQRPVRLLYPDSLEEEDPRKKALDIAGEAWKTHGTFFAPLINEPTKEIFQVQVKNGTYNILDGNGQQLQNTIPHLSIHADHAAETLMRRLTHLAKYYNVLDLKNSESDPQISISLTKKPYSFPEQPRRSKEQPSVFPKEQVNSVIENEWLLLQVRNISGSALNITVLALDSLWAIEQIYPCGGAFETLDPGTAFYLPLKVTVPDGTVQSQVLDTIKVFATANATSFRWLGLAQLDQETLRCSFLPNRGNALELLQAAMMNEEHATRDGRICMPLGWDVQDAAIKIEHAN</sequence>
<comment type="caution">
    <text evidence="1">The sequence shown here is derived from an EMBL/GenBank/DDBJ whole genome shotgun (WGS) entry which is preliminary data.</text>
</comment>
<name>A0ACC1PSB0_9PEZI</name>